<proteinExistence type="predicted"/>
<evidence type="ECO:0000313" key="2">
    <source>
        <dbReference type="Proteomes" id="UP000002774"/>
    </source>
</evidence>
<dbReference type="HOGENOM" id="CLU_2771383_0_0_10"/>
<dbReference type="EMBL" id="CM001403">
    <property type="protein sequence ID" value="EHQ26855.1"/>
    <property type="molecule type" value="Genomic_DNA"/>
</dbReference>
<evidence type="ECO:0000313" key="1">
    <source>
        <dbReference type="EMBL" id="EHQ26855.1"/>
    </source>
</evidence>
<organism evidence="1 2">
    <name type="scientific">Mucilaginibacter paludis DSM 18603</name>
    <dbReference type="NCBI Taxonomy" id="714943"/>
    <lineage>
        <taxon>Bacteria</taxon>
        <taxon>Pseudomonadati</taxon>
        <taxon>Bacteroidota</taxon>
        <taxon>Sphingobacteriia</taxon>
        <taxon>Sphingobacteriales</taxon>
        <taxon>Sphingobacteriaceae</taxon>
        <taxon>Mucilaginibacter</taxon>
    </lineage>
</organism>
<dbReference type="AlphaFoldDB" id="H1Y6R3"/>
<sequence>MMSSLFFKKVSLNLSMVVILNKDTDLQNLKKLLAERKPQKKFDAKRFCGALKTEEDGLKIQQQFRDEWR</sequence>
<protein>
    <submittedName>
        <fullName evidence="1">Uncharacterized protein</fullName>
    </submittedName>
</protein>
<gene>
    <name evidence="1" type="ORF">Mucpa_2743</name>
</gene>
<name>H1Y6R3_9SPHI</name>
<dbReference type="STRING" id="714943.Mucpa_2743"/>
<reference evidence="1" key="1">
    <citation type="submission" date="2011-09" db="EMBL/GenBank/DDBJ databases">
        <title>The permanent draft genome of Mucilaginibacter paludis DSM 18603.</title>
        <authorList>
            <consortium name="US DOE Joint Genome Institute (JGI-PGF)"/>
            <person name="Lucas S."/>
            <person name="Han J."/>
            <person name="Lapidus A."/>
            <person name="Bruce D."/>
            <person name="Goodwin L."/>
            <person name="Pitluck S."/>
            <person name="Peters L."/>
            <person name="Kyrpides N."/>
            <person name="Mavromatis K."/>
            <person name="Ivanova N."/>
            <person name="Mikhailova N."/>
            <person name="Held B."/>
            <person name="Detter J.C."/>
            <person name="Tapia R."/>
            <person name="Han C."/>
            <person name="Land M."/>
            <person name="Hauser L."/>
            <person name="Markowitz V."/>
            <person name="Cheng J.-F."/>
            <person name="Hugenholtz P."/>
            <person name="Woyke T."/>
            <person name="Wu D."/>
            <person name="Tindall B."/>
            <person name="Brambilla E."/>
            <person name="Klenk H.-P."/>
            <person name="Eisen J.A."/>
        </authorList>
    </citation>
    <scope>NUCLEOTIDE SEQUENCE [LARGE SCALE GENOMIC DNA]</scope>
    <source>
        <strain evidence="1">DSM 18603</strain>
    </source>
</reference>
<keyword evidence="2" id="KW-1185">Reference proteome</keyword>
<accession>H1Y6R3</accession>
<dbReference type="Proteomes" id="UP000002774">
    <property type="component" value="Chromosome"/>
</dbReference>